<evidence type="ECO:0000313" key="2">
    <source>
        <dbReference type="Proteomes" id="UP000724584"/>
    </source>
</evidence>
<keyword evidence="2" id="KW-1185">Reference proteome</keyword>
<evidence type="ECO:0000313" key="1">
    <source>
        <dbReference type="EMBL" id="KAH6637004.1"/>
    </source>
</evidence>
<accession>A0ACB7PFA9</accession>
<gene>
    <name evidence="1" type="ORF">F5144DRAFT_486689</name>
</gene>
<comment type="caution">
    <text evidence="1">The sequence shown here is derived from an EMBL/GenBank/DDBJ whole genome shotgun (WGS) entry which is preliminary data.</text>
</comment>
<reference evidence="1 2" key="1">
    <citation type="journal article" date="2021" name="Nat. Commun.">
        <title>Genetic determinants of endophytism in the Arabidopsis root mycobiome.</title>
        <authorList>
            <person name="Mesny F."/>
            <person name="Miyauchi S."/>
            <person name="Thiergart T."/>
            <person name="Pickel B."/>
            <person name="Atanasova L."/>
            <person name="Karlsson M."/>
            <person name="Huettel B."/>
            <person name="Barry K.W."/>
            <person name="Haridas S."/>
            <person name="Chen C."/>
            <person name="Bauer D."/>
            <person name="Andreopoulos W."/>
            <person name="Pangilinan J."/>
            <person name="LaButti K."/>
            <person name="Riley R."/>
            <person name="Lipzen A."/>
            <person name="Clum A."/>
            <person name="Drula E."/>
            <person name="Henrissat B."/>
            <person name="Kohler A."/>
            <person name="Grigoriev I.V."/>
            <person name="Martin F.M."/>
            <person name="Hacquard S."/>
        </authorList>
    </citation>
    <scope>NUCLEOTIDE SEQUENCE [LARGE SCALE GENOMIC DNA]</scope>
    <source>
        <strain evidence="1 2">MPI-SDFR-AT-0079</strain>
    </source>
</reference>
<proteinExistence type="predicted"/>
<dbReference type="EMBL" id="JAGIZQ010000003">
    <property type="protein sequence ID" value="KAH6637004.1"/>
    <property type="molecule type" value="Genomic_DNA"/>
</dbReference>
<sequence>RPYLELTRPPRFAKELDQDAVPEWRVKYLDYKAGKKHVKAVTRAIHRANATPILTRRGTEAPQANTPATFFGINHSFTPPRRKTDGPNAGLVGEPTSLRPGSTAVQQGRSTGHGDERSGLARTPGSGVQYGSIGPTPSRASDRHDFELPAPAIRVPSNTGDRSPFPRSATMTTPRPDHRSPSLFTLPSGGGTATTPRMRVTRLFSAGSTAPRQTPNKTEIGMQNLDYVRSAERDFFNFLDSELDKTETFYKEKEDQATERLTALRAQLHEMRNRRTAEIAESKARKKQGHNIGRSDDDDTGGRLPKNDNRDWISPIKDRFSRTGPNSKALQKMTRTPVMAGQAMDEGRDYVRQPQGDDVPYRTAKRKLKLAMQEFYRGLELLKSYALLNRTAFRKLNKKYDKAVNARPPYRYMNEKVNKSWFVNSDILDGHIRTVEDLYARYFEKGNHKIAAGKLRALQKRHGDSSDSAFRSGLMIGIGAVFTVQGLIYGSEFLFSEEDDNLVEQTSYLLQLYGGYFLALLLFTLFTLDCRMWAKNKVNYPFIFEFDARNFLDWKQVAEFPSFFFALFGVFIWLNFSRLGDWQGLYLYYPVVLIGISLVIIFFPAPILHHKARRWFLYSHYRLLLSGLYPVEFRDFFLGDIWSIWDLFMDFSLLQANARRRYLRDITAIRPVWIYYVIMVVDPILRFSWIFYAIFTHNTQHSTIVSFLVALAEVVRRGMWTLLRVENEHCANVAQYKAARDTPLPYSLELFVQRPSLEEATAAATAPVATLDGTPIPTTTTSKPAAPSTPHPSTAGRPGTAGTADTLMLPTAAARTPRSDAGGMPPSPSPGTATATALEEGGGAIRPGGTFRRRRADTLGKMSIRQAMAEAHKQDFEKRRPVVGGGGKDKAVEVGDGEEVGDVLGSEDEEEEDSEVEEEGGDSGVDEGVLKSDDDEEEEERRGLRAGRGASRGEAERGLRK</sequence>
<name>A0ACB7PFA9_9PEZI</name>
<organism evidence="1 2">
    <name type="scientific">Chaetomium tenue</name>
    <dbReference type="NCBI Taxonomy" id="1854479"/>
    <lineage>
        <taxon>Eukaryota</taxon>
        <taxon>Fungi</taxon>
        <taxon>Dikarya</taxon>
        <taxon>Ascomycota</taxon>
        <taxon>Pezizomycotina</taxon>
        <taxon>Sordariomycetes</taxon>
        <taxon>Sordariomycetidae</taxon>
        <taxon>Sordariales</taxon>
        <taxon>Chaetomiaceae</taxon>
        <taxon>Chaetomium</taxon>
    </lineage>
</organism>
<dbReference type="Proteomes" id="UP000724584">
    <property type="component" value="Unassembled WGS sequence"/>
</dbReference>
<protein>
    <submittedName>
        <fullName evidence="1">SPX domain-containing protein</fullName>
    </submittedName>
</protein>
<feature type="non-terminal residue" evidence="1">
    <location>
        <position position="1"/>
    </location>
</feature>